<dbReference type="InterPro" id="IPR036397">
    <property type="entry name" value="RNaseH_sf"/>
</dbReference>
<dbReference type="InterPro" id="IPR025724">
    <property type="entry name" value="GAG-pre-integrase_dom"/>
</dbReference>
<organism evidence="2 3">
    <name type="scientific">Centaurea solstitialis</name>
    <name type="common">yellow star-thistle</name>
    <dbReference type="NCBI Taxonomy" id="347529"/>
    <lineage>
        <taxon>Eukaryota</taxon>
        <taxon>Viridiplantae</taxon>
        <taxon>Streptophyta</taxon>
        <taxon>Embryophyta</taxon>
        <taxon>Tracheophyta</taxon>
        <taxon>Spermatophyta</taxon>
        <taxon>Magnoliopsida</taxon>
        <taxon>eudicotyledons</taxon>
        <taxon>Gunneridae</taxon>
        <taxon>Pentapetalae</taxon>
        <taxon>asterids</taxon>
        <taxon>campanulids</taxon>
        <taxon>Asterales</taxon>
        <taxon>Asteraceae</taxon>
        <taxon>Carduoideae</taxon>
        <taxon>Cardueae</taxon>
        <taxon>Centaureinae</taxon>
        <taxon>Centaurea</taxon>
    </lineage>
</organism>
<protein>
    <recommendedName>
        <fullName evidence="1">GAG-pre-integrase domain-containing protein</fullName>
    </recommendedName>
</protein>
<dbReference type="InterPro" id="IPR012337">
    <property type="entry name" value="RNaseH-like_sf"/>
</dbReference>
<dbReference type="EMBL" id="JARYMX010000657">
    <property type="protein sequence ID" value="KAJ9535134.1"/>
    <property type="molecule type" value="Genomic_DNA"/>
</dbReference>
<dbReference type="Proteomes" id="UP001172457">
    <property type="component" value="Unassembled WGS sequence"/>
</dbReference>
<dbReference type="PANTHER" id="PTHR42648">
    <property type="entry name" value="TRANSPOSASE, PUTATIVE-RELATED"/>
    <property type="match status" value="1"/>
</dbReference>
<evidence type="ECO:0000313" key="3">
    <source>
        <dbReference type="Proteomes" id="UP001172457"/>
    </source>
</evidence>
<keyword evidence="3" id="KW-1185">Reference proteome</keyword>
<dbReference type="Gene3D" id="3.30.420.10">
    <property type="entry name" value="Ribonuclease H-like superfamily/Ribonuclease H"/>
    <property type="match status" value="2"/>
</dbReference>
<feature type="domain" description="GAG-pre-integrase" evidence="1">
    <location>
        <begin position="34"/>
        <end position="78"/>
    </location>
</feature>
<name>A0AA38S3R8_9ASTR</name>
<evidence type="ECO:0000259" key="1">
    <source>
        <dbReference type="Pfam" id="PF13976"/>
    </source>
</evidence>
<dbReference type="Pfam" id="PF13976">
    <property type="entry name" value="gag_pre-integrs"/>
    <property type="match status" value="1"/>
</dbReference>
<dbReference type="PANTHER" id="PTHR42648:SF28">
    <property type="entry name" value="TRANSPOSON-ENCODED PROTEIN WITH RIBONUCLEASE H-LIKE AND RETROVIRUS ZINC FINGER-LIKE DOMAINS"/>
    <property type="match status" value="1"/>
</dbReference>
<gene>
    <name evidence="2" type="ORF">OSB04_un001787</name>
</gene>
<comment type="caution">
    <text evidence="2">The sequence shown here is derived from an EMBL/GenBank/DDBJ whole genome shotgun (WGS) entry which is preliminary data.</text>
</comment>
<dbReference type="AlphaFoldDB" id="A0AA38S3R8"/>
<proteinExistence type="predicted"/>
<reference evidence="2" key="1">
    <citation type="submission" date="2023-03" db="EMBL/GenBank/DDBJ databases">
        <title>Chromosome-scale reference genome and RAD-based genetic map of yellow starthistle (Centaurea solstitialis) reveal putative structural variation and QTLs associated with invader traits.</title>
        <authorList>
            <person name="Reatini B."/>
            <person name="Cang F.A."/>
            <person name="Jiang Q."/>
            <person name="Mckibben M.T.W."/>
            <person name="Barker M.S."/>
            <person name="Rieseberg L.H."/>
            <person name="Dlugosch K.M."/>
        </authorList>
    </citation>
    <scope>NUCLEOTIDE SEQUENCE</scope>
    <source>
        <strain evidence="2">CAN-66</strain>
        <tissue evidence="2">Leaf</tissue>
    </source>
</reference>
<dbReference type="GO" id="GO:0003676">
    <property type="term" value="F:nucleic acid binding"/>
    <property type="evidence" value="ECO:0007669"/>
    <property type="project" value="InterPro"/>
</dbReference>
<sequence length="199" mass="22817">MTRKCIMRCNSLGDLLLTIVNHPVSSDSTFAAISPSLWHSRLGDPRRDILNTLNKHKSISCKTFSSLSDYQSCSFGKHVKLPFSSSTSTMFSPFDVMHSDIWNSPILSTNGHKYYILFLDDFTNFLWTFPLGHKQRIRQHQIQTILSNHWSHFSFLCPYTSSQNGKAECKIRAINNIIRTLLAHSSMPPSFWHHAKSEL</sequence>
<evidence type="ECO:0000313" key="2">
    <source>
        <dbReference type="EMBL" id="KAJ9535134.1"/>
    </source>
</evidence>
<accession>A0AA38S3R8</accession>
<dbReference type="InterPro" id="IPR039537">
    <property type="entry name" value="Retrotran_Ty1/copia-like"/>
</dbReference>
<dbReference type="SUPFAM" id="SSF53098">
    <property type="entry name" value="Ribonuclease H-like"/>
    <property type="match status" value="1"/>
</dbReference>